<accession>A0A1R3L342</accession>
<feature type="region of interest" description="Disordered" evidence="1">
    <location>
        <begin position="20"/>
        <end position="81"/>
    </location>
</feature>
<reference evidence="3" key="1">
    <citation type="submission" date="2013-09" db="EMBL/GenBank/DDBJ databases">
        <title>Corchorus olitorius genome sequencing.</title>
        <authorList>
            <person name="Alam M."/>
            <person name="Haque M.S."/>
            <person name="Islam M.S."/>
            <person name="Emdad E.M."/>
            <person name="Islam M.M."/>
            <person name="Ahmed B."/>
            <person name="Halim A."/>
            <person name="Hossen Q.M.M."/>
            <person name="Hossain M.Z."/>
            <person name="Ahmed R."/>
            <person name="Khan M.M."/>
            <person name="Islam R."/>
            <person name="Rashid M.M."/>
            <person name="Khan S.A."/>
            <person name="Rahman M.S."/>
            <person name="Alam M."/>
            <person name="Yahiya A.S."/>
            <person name="Khan M.S."/>
            <person name="Azam M.S."/>
            <person name="Haque T."/>
            <person name="Lashkar M.Z.H."/>
            <person name="Akhand A.I."/>
            <person name="Morshed G."/>
            <person name="Roy S."/>
            <person name="Uddin K.S."/>
            <person name="Rabeya T."/>
            <person name="Hossain A.S."/>
            <person name="Chowdhury A."/>
            <person name="Snigdha A.R."/>
            <person name="Mortoza M.S."/>
            <person name="Matin S.A."/>
            <person name="Hoque S.M.E."/>
            <person name="Islam M.K."/>
            <person name="Roy D.K."/>
            <person name="Haider R."/>
            <person name="Moosa M.M."/>
            <person name="Elias S.M."/>
            <person name="Hasan A.M."/>
            <person name="Jahan S."/>
            <person name="Shafiuddin M."/>
            <person name="Mahmood N."/>
            <person name="Shommy N.S."/>
        </authorList>
    </citation>
    <scope>NUCLEOTIDE SEQUENCE [LARGE SCALE GENOMIC DNA]</scope>
    <source>
        <strain evidence="3">cv. O-4</strain>
    </source>
</reference>
<comment type="caution">
    <text evidence="2">The sequence shown here is derived from an EMBL/GenBank/DDBJ whole genome shotgun (WGS) entry which is preliminary data.</text>
</comment>
<feature type="non-terminal residue" evidence="2">
    <location>
        <position position="1"/>
    </location>
</feature>
<dbReference type="AlphaFoldDB" id="A0A1R3L342"/>
<feature type="non-terminal residue" evidence="2">
    <location>
        <position position="81"/>
    </location>
</feature>
<organism evidence="2 3">
    <name type="scientific">Corchorus olitorius</name>
    <dbReference type="NCBI Taxonomy" id="93759"/>
    <lineage>
        <taxon>Eukaryota</taxon>
        <taxon>Viridiplantae</taxon>
        <taxon>Streptophyta</taxon>
        <taxon>Embryophyta</taxon>
        <taxon>Tracheophyta</taxon>
        <taxon>Spermatophyta</taxon>
        <taxon>Magnoliopsida</taxon>
        <taxon>eudicotyledons</taxon>
        <taxon>Gunneridae</taxon>
        <taxon>Pentapetalae</taxon>
        <taxon>rosids</taxon>
        <taxon>malvids</taxon>
        <taxon>Malvales</taxon>
        <taxon>Malvaceae</taxon>
        <taxon>Grewioideae</taxon>
        <taxon>Apeibeae</taxon>
        <taxon>Corchorus</taxon>
    </lineage>
</organism>
<gene>
    <name evidence="2" type="ORF">COLO4_01127</name>
</gene>
<evidence type="ECO:0000256" key="1">
    <source>
        <dbReference type="SAM" id="MobiDB-lite"/>
    </source>
</evidence>
<proteinExistence type="predicted"/>
<sequence length="81" mass="9044">LADPLTGASSAHRILCFRRHRHHRRSVRPRRVEPVSAGLRADHHPLCRNPGEGAPGTDAHRRAVPPDRGTPHSVPHHRRSS</sequence>
<evidence type="ECO:0000313" key="3">
    <source>
        <dbReference type="Proteomes" id="UP000187203"/>
    </source>
</evidence>
<protein>
    <submittedName>
        <fullName evidence="2">LAO/AO transporter ATPase</fullName>
    </submittedName>
</protein>
<dbReference type="Proteomes" id="UP000187203">
    <property type="component" value="Unassembled WGS sequence"/>
</dbReference>
<feature type="compositionally biased region" description="Basic residues" evidence="1">
    <location>
        <begin position="20"/>
        <end position="29"/>
    </location>
</feature>
<keyword evidence="3" id="KW-1185">Reference proteome</keyword>
<evidence type="ECO:0000313" key="2">
    <source>
        <dbReference type="EMBL" id="OMP13700.1"/>
    </source>
</evidence>
<dbReference type="EMBL" id="AWUE01003520">
    <property type="protein sequence ID" value="OMP13700.1"/>
    <property type="molecule type" value="Genomic_DNA"/>
</dbReference>
<name>A0A1R3L342_9ROSI</name>